<dbReference type="Gene3D" id="3.40.50.2000">
    <property type="entry name" value="Glycogen Phosphorylase B"/>
    <property type="match status" value="1"/>
</dbReference>
<dbReference type="OrthoDB" id="2989179at2"/>
<name>A0A1I6R7X5_9BACL</name>
<accession>A0A1I6R7X5</accession>
<organism evidence="1 2">
    <name type="scientific">Marininema halotolerans</name>
    <dbReference type="NCBI Taxonomy" id="1155944"/>
    <lineage>
        <taxon>Bacteria</taxon>
        <taxon>Bacillati</taxon>
        <taxon>Bacillota</taxon>
        <taxon>Bacilli</taxon>
        <taxon>Bacillales</taxon>
        <taxon>Thermoactinomycetaceae</taxon>
        <taxon>Marininema</taxon>
    </lineage>
</organism>
<proteinExistence type="predicted"/>
<dbReference type="EMBL" id="FPAA01000004">
    <property type="protein sequence ID" value="SFS60804.1"/>
    <property type="molecule type" value="Genomic_DNA"/>
</dbReference>
<protein>
    <recommendedName>
        <fullName evidence="3">Glycosyl transferases group 1</fullName>
    </recommendedName>
</protein>
<gene>
    <name evidence="1" type="ORF">SAMN05444972_104237</name>
</gene>
<dbReference type="Proteomes" id="UP000198660">
    <property type="component" value="Unassembled WGS sequence"/>
</dbReference>
<dbReference type="RefSeq" id="WP_091836010.1">
    <property type="nucleotide sequence ID" value="NZ_FPAA01000004.1"/>
</dbReference>
<evidence type="ECO:0000313" key="2">
    <source>
        <dbReference type="Proteomes" id="UP000198660"/>
    </source>
</evidence>
<dbReference type="AlphaFoldDB" id="A0A1I6R7X5"/>
<evidence type="ECO:0008006" key="3">
    <source>
        <dbReference type="Google" id="ProtNLM"/>
    </source>
</evidence>
<evidence type="ECO:0000313" key="1">
    <source>
        <dbReference type="EMBL" id="SFS60804.1"/>
    </source>
</evidence>
<reference evidence="2" key="1">
    <citation type="submission" date="2016-10" db="EMBL/GenBank/DDBJ databases">
        <authorList>
            <person name="Varghese N."/>
            <person name="Submissions S."/>
        </authorList>
    </citation>
    <scope>NUCLEOTIDE SEQUENCE [LARGE SCALE GENOMIC DNA]</scope>
    <source>
        <strain evidence="2">DSM 45789</strain>
    </source>
</reference>
<keyword evidence="2" id="KW-1185">Reference proteome</keyword>
<sequence length="295" mass="33992">MKIWILPDKKSLLSYLPTMIQGEEKPTIEQMFYRDRDEGENQSLAAFVATISRLQGKGLSLHWVGDIDNDSPWKNHLTDPLILYLDSLPKVVAPPFSKAAKVVVPSYYLKERMERGGLFPPETLERLQPMLSPDTPSILRQGSSNKKPRQRRRLLVIEEYVTNHERQRLQRCVRTVQKRGFPHFRMVTIPLIHLLQGRPIPPVHMVFTGGEASTSLSLFHLVLMNQGIPIITTDQGDRGEWVLHGHTGYLLGKKDTKKDWSYYLTSMVKDSTMRRDFAQNGHLLIAWLRDQQMKA</sequence>
<dbReference type="SUPFAM" id="SSF53756">
    <property type="entry name" value="UDP-Glycosyltransferase/glycogen phosphorylase"/>
    <property type="match status" value="1"/>
</dbReference>